<comment type="caution">
    <text evidence="2">The sequence shown here is derived from an EMBL/GenBank/DDBJ whole genome shotgun (WGS) entry which is preliminary data.</text>
</comment>
<organism evidence="2 3">
    <name type="scientific">Nocardia halotolerans</name>
    <dbReference type="NCBI Taxonomy" id="1755878"/>
    <lineage>
        <taxon>Bacteria</taxon>
        <taxon>Bacillati</taxon>
        <taxon>Actinomycetota</taxon>
        <taxon>Actinomycetes</taxon>
        <taxon>Mycobacteriales</taxon>
        <taxon>Nocardiaceae</taxon>
        <taxon>Nocardia</taxon>
    </lineage>
</organism>
<proteinExistence type="predicted"/>
<accession>A0ABV8VAK9</accession>
<name>A0ABV8VAK9_9NOCA</name>
<evidence type="ECO:0000313" key="3">
    <source>
        <dbReference type="Proteomes" id="UP001595844"/>
    </source>
</evidence>
<keyword evidence="3" id="KW-1185">Reference proteome</keyword>
<evidence type="ECO:0000313" key="2">
    <source>
        <dbReference type="EMBL" id="MFC4372900.1"/>
    </source>
</evidence>
<dbReference type="RefSeq" id="WP_378555418.1">
    <property type="nucleotide sequence ID" value="NZ_JBHSDL010000002.1"/>
</dbReference>
<evidence type="ECO:0008006" key="4">
    <source>
        <dbReference type="Google" id="ProtNLM"/>
    </source>
</evidence>
<dbReference type="Proteomes" id="UP001595844">
    <property type="component" value="Unassembled WGS sequence"/>
</dbReference>
<keyword evidence="1" id="KW-0812">Transmembrane</keyword>
<reference evidence="3" key="1">
    <citation type="journal article" date="2019" name="Int. J. Syst. Evol. Microbiol.">
        <title>The Global Catalogue of Microorganisms (GCM) 10K type strain sequencing project: providing services to taxonomists for standard genome sequencing and annotation.</title>
        <authorList>
            <consortium name="The Broad Institute Genomics Platform"/>
            <consortium name="The Broad Institute Genome Sequencing Center for Infectious Disease"/>
            <person name="Wu L."/>
            <person name="Ma J."/>
        </authorList>
    </citation>
    <scope>NUCLEOTIDE SEQUENCE [LARGE SCALE GENOMIC DNA]</scope>
    <source>
        <strain evidence="3">IBRC-M 10490</strain>
    </source>
</reference>
<protein>
    <recommendedName>
        <fullName evidence="4">Linalool dehydratase/isomerase domain-containing protein</fullName>
    </recommendedName>
</protein>
<keyword evidence="1" id="KW-1133">Transmembrane helix</keyword>
<dbReference type="EMBL" id="JBHSDL010000002">
    <property type="protein sequence ID" value="MFC4372900.1"/>
    <property type="molecule type" value="Genomic_DNA"/>
</dbReference>
<keyword evidence="1" id="KW-0472">Membrane</keyword>
<sequence length="391" mass="41598">MSGSTGTVGRWRGLRRPFAVATALVVAVSVVCLLPRWWCGLDADEWYRGDPALVRGLAEEMVAFQDDDDHRRATGGGDGVDGMWGLLAHQMTAQGLAQLCLAHPEWRQRYAPVVTRAAVKSLLPQMRAEFTSAWGGRDGLAVLDSAEGHAYLSYPALALGLARLVDPAFPADLALRHDALIAAFERRLLASPTGLLETFPGEAYPTDVAAVAAAIAVHGRVTGADHSTVIAHWAQRVRAVQIDHDTGLIIQRMGIDGRAHDAPRASGTGLAAYFAGFADRALAEELASGLFDQEREILGFSAIDEYGRGHSGPGDMDSGPLILGISVSATGFALAPARAFGHRELFTRLYRTTDLFGLPVHSGTRSRFATGGVIGNALLLAFLSSGPELAR</sequence>
<evidence type="ECO:0000256" key="1">
    <source>
        <dbReference type="SAM" id="Phobius"/>
    </source>
</evidence>
<feature type="transmembrane region" description="Helical" evidence="1">
    <location>
        <begin position="18"/>
        <end position="38"/>
    </location>
</feature>
<gene>
    <name evidence="2" type="ORF">ACFO5K_02200</name>
</gene>